<reference evidence="2 3" key="1">
    <citation type="journal article" date="2015" name="Environ. Microbiol.">
        <title>Genome analyses suggest the presence of polyploidy and recent human-driven expansions in eight global populations of the honeybee pathogen Nosema ceranae.</title>
        <authorList>
            <person name="Pelin A."/>
            <person name="Selman M."/>
            <person name="Aris-Brosou S."/>
            <person name="Farinelli L."/>
            <person name="Corradi N."/>
        </authorList>
    </citation>
    <scope>NUCLEOTIDE SEQUENCE [LARGE SCALE GENOMIC DNA]</scope>
    <source>
        <strain evidence="2 3">PA08 1199</strain>
    </source>
</reference>
<keyword evidence="3" id="KW-1185">Reference proteome</keyword>
<comment type="caution">
    <text evidence="2">The sequence shown here is derived from an EMBL/GenBank/DDBJ whole genome shotgun (WGS) entry which is preliminary data.</text>
</comment>
<protein>
    <submittedName>
        <fullName evidence="2">Uncharacterized protein</fullName>
    </submittedName>
</protein>
<sequence>MEQQKGIPGTKPFRVQIVELKTELSKLDGQIGDYKKKIEATKKNDANNSPMAPLIAKLKELTQDLSDLTSSKKECYDKINSLNETHGDFLKTPIEPKGSITTESIEKRLKNINLDMLKYPCNAQKSKSYEDEIKDLKLKKINLEAERKKHEALRQAQEEYKLLKAKLSEIYAKMDKKKADINEVKESMKGIKTEKNPVIVGYEKIICDLEAKKEEINKKIALNQAEIAKKKVDYDEYLNKKSIAEAYEKRRIEICDKIREMETRKENMEDEKDKCDASKYDSVIFFLEKKTGKSDERITFPIDIVMSLSQFKVTIPSTVGQISETISQLNKKKMIFLETVVIRKGELKSEIEKIVEEISKEKALLAELPISEIKLPRLQTKPGSN</sequence>
<dbReference type="VEuPathDB" id="MicrosporidiaDB:NCER_101797"/>
<dbReference type="OMA" id="KMPRPVF"/>
<gene>
    <name evidence="2" type="ORF">AAJ76_1000144988</name>
</gene>
<organism evidence="2 3">
    <name type="scientific">Vairimorpha ceranae</name>
    <dbReference type="NCBI Taxonomy" id="40302"/>
    <lineage>
        <taxon>Eukaryota</taxon>
        <taxon>Fungi</taxon>
        <taxon>Fungi incertae sedis</taxon>
        <taxon>Microsporidia</taxon>
        <taxon>Nosematidae</taxon>
        <taxon>Vairimorpha</taxon>
    </lineage>
</organism>
<keyword evidence="1" id="KW-0175">Coiled coil</keyword>
<evidence type="ECO:0000256" key="1">
    <source>
        <dbReference type="SAM" id="Coils"/>
    </source>
</evidence>
<dbReference type="VEuPathDB" id="MicrosporidiaDB:AAJ76_1000144988"/>
<accession>A0A0F9WHB8</accession>
<dbReference type="EMBL" id="JPQZ01000001">
    <property type="protein sequence ID" value="KKO76701.1"/>
    <property type="molecule type" value="Genomic_DNA"/>
</dbReference>
<dbReference type="RefSeq" id="XP_024332443.1">
    <property type="nucleotide sequence ID" value="XM_024473590.1"/>
</dbReference>
<dbReference type="OrthoDB" id="2195113at2759"/>
<feature type="coiled-coil region" evidence="1">
    <location>
        <begin position="126"/>
        <end position="278"/>
    </location>
</feature>
<dbReference type="Proteomes" id="UP000034350">
    <property type="component" value="Unassembled WGS sequence"/>
</dbReference>
<dbReference type="VEuPathDB" id="MicrosporidiaDB:G9O61_00g002450"/>
<proteinExistence type="predicted"/>
<evidence type="ECO:0000313" key="3">
    <source>
        <dbReference type="Proteomes" id="UP000034350"/>
    </source>
</evidence>
<dbReference type="GeneID" id="36318484"/>
<dbReference type="AlphaFoldDB" id="A0A0F9WHB8"/>
<name>A0A0F9WHB8_9MICR</name>
<evidence type="ECO:0000313" key="2">
    <source>
        <dbReference type="EMBL" id="KKO76701.1"/>
    </source>
</evidence>
<feature type="coiled-coil region" evidence="1">
    <location>
        <begin position="17"/>
        <end position="44"/>
    </location>
</feature>